<accession>A0ABY8TKD0</accession>
<reference evidence="2 3" key="1">
    <citation type="submission" date="2023-05" db="EMBL/GenBank/DDBJ databases">
        <title>A 100% complete, gapless, phased diploid assembly of the Scenedesmus obliquus UTEX 3031 genome.</title>
        <authorList>
            <person name="Biondi T.C."/>
            <person name="Hanschen E.R."/>
            <person name="Kwon T."/>
            <person name="Eng W."/>
            <person name="Kruse C.P.S."/>
            <person name="Koehler S.I."/>
            <person name="Kunde Y."/>
            <person name="Gleasner C.D."/>
            <person name="You Mak K.T."/>
            <person name="Polle J."/>
            <person name="Hovde B.T."/>
            <person name="Starkenburg S.R."/>
        </authorList>
    </citation>
    <scope>NUCLEOTIDE SEQUENCE [LARGE SCALE GENOMIC DNA]</scope>
    <source>
        <strain evidence="2 3">DOE0152z</strain>
    </source>
</reference>
<comment type="subcellular location">
    <subcellularLocation>
        <location evidence="1">Cytoplasm</location>
        <location evidence="1">Cytoskeleton</location>
        <location evidence="1">Cilium axoneme</location>
    </subcellularLocation>
</comment>
<dbReference type="InterPro" id="IPR051341">
    <property type="entry name" value="Zyg-11_UBL_adapter"/>
</dbReference>
<evidence type="ECO:0000313" key="3">
    <source>
        <dbReference type="Proteomes" id="UP001244341"/>
    </source>
</evidence>
<keyword evidence="3" id="KW-1185">Reference proteome</keyword>
<dbReference type="EMBL" id="CP126208">
    <property type="protein sequence ID" value="WIA09425.1"/>
    <property type="molecule type" value="Genomic_DNA"/>
</dbReference>
<dbReference type="Gene3D" id="3.80.10.10">
    <property type="entry name" value="Ribonuclease Inhibitor"/>
    <property type="match status" value="2"/>
</dbReference>
<sequence length="366" mass="38077">MLMAAALPFSHLRELSLVNVPRLKDKHLAPLTRLAGSLTSLQLTGCSSVTKAACPLVLGQLTNLRSLALSGTGVRPPFLQHLSRLTLLTSLDLGGCQVTNAELQAALPHLSSLRRLILWGCSAGDACTQLLAQLPLLQELDMAWSLLRAAVPAVFCGSLQQLDLTHCKLDGGWEEVATAAAVAASCGSAGVDAAACGGVVRLTELRLVHAAVSAGTAEVLESLIRSSSHTLQLLDCTSLSTDSLLPLLLALEAAAALKALSLASSHVPDDFLPTLVPCTALQTLDLSQNPDVTAAGLQATLPALQQLQQLNLSGTGVDDSVLMLLGQLPKLEHLVLADTAVTWEWDPITDSTTMAAHITALAATSA</sequence>
<organism evidence="2 3">
    <name type="scientific">Tetradesmus obliquus</name>
    <name type="common">Green alga</name>
    <name type="synonym">Acutodesmus obliquus</name>
    <dbReference type="NCBI Taxonomy" id="3088"/>
    <lineage>
        <taxon>Eukaryota</taxon>
        <taxon>Viridiplantae</taxon>
        <taxon>Chlorophyta</taxon>
        <taxon>core chlorophytes</taxon>
        <taxon>Chlorophyceae</taxon>
        <taxon>CS clade</taxon>
        <taxon>Sphaeropleales</taxon>
        <taxon>Scenedesmaceae</taxon>
        <taxon>Tetradesmus</taxon>
    </lineage>
</organism>
<dbReference type="SUPFAM" id="SSF52058">
    <property type="entry name" value="L domain-like"/>
    <property type="match status" value="1"/>
</dbReference>
<dbReference type="PANTHER" id="PTHR12904:SF23">
    <property type="entry name" value="PROTEIN ZER-1 HOMOLOG"/>
    <property type="match status" value="1"/>
</dbReference>
<proteinExistence type="predicted"/>
<dbReference type="PANTHER" id="PTHR12904">
    <property type="match status" value="1"/>
</dbReference>
<protein>
    <submittedName>
        <fullName evidence="2">Uncharacterized protein</fullName>
    </submittedName>
</protein>
<name>A0ABY8TKD0_TETOB</name>
<evidence type="ECO:0000256" key="1">
    <source>
        <dbReference type="ARBA" id="ARBA00004430"/>
    </source>
</evidence>
<dbReference type="InterPro" id="IPR032675">
    <property type="entry name" value="LRR_dom_sf"/>
</dbReference>
<dbReference type="Proteomes" id="UP001244341">
    <property type="component" value="Chromosome 1b"/>
</dbReference>
<dbReference type="Pfam" id="PF13516">
    <property type="entry name" value="LRR_6"/>
    <property type="match status" value="2"/>
</dbReference>
<dbReference type="InterPro" id="IPR001611">
    <property type="entry name" value="Leu-rich_rpt"/>
</dbReference>
<evidence type="ECO:0000313" key="2">
    <source>
        <dbReference type="EMBL" id="WIA09425.1"/>
    </source>
</evidence>
<gene>
    <name evidence="2" type="ORF">OEZ85_008830</name>
</gene>